<keyword evidence="2" id="KW-1185">Reference proteome</keyword>
<name>A0ACC0AN91_CATRO</name>
<evidence type="ECO:0000313" key="2">
    <source>
        <dbReference type="Proteomes" id="UP001060085"/>
    </source>
</evidence>
<dbReference type="EMBL" id="CM044705">
    <property type="protein sequence ID" value="KAI5662457.1"/>
    <property type="molecule type" value="Genomic_DNA"/>
</dbReference>
<proteinExistence type="predicted"/>
<evidence type="ECO:0000313" key="1">
    <source>
        <dbReference type="EMBL" id="KAI5662457.1"/>
    </source>
</evidence>
<dbReference type="Proteomes" id="UP001060085">
    <property type="component" value="Linkage Group LG05"/>
</dbReference>
<reference evidence="2" key="1">
    <citation type="journal article" date="2023" name="Nat. Plants">
        <title>Single-cell RNA sequencing provides a high-resolution roadmap for understanding the multicellular compartmentation of specialized metabolism.</title>
        <authorList>
            <person name="Sun S."/>
            <person name="Shen X."/>
            <person name="Li Y."/>
            <person name="Li Y."/>
            <person name="Wang S."/>
            <person name="Li R."/>
            <person name="Zhang H."/>
            <person name="Shen G."/>
            <person name="Guo B."/>
            <person name="Wei J."/>
            <person name="Xu J."/>
            <person name="St-Pierre B."/>
            <person name="Chen S."/>
            <person name="Sun C."/>
        </authorList>
    </citation>
    <scope>NUCLEOTIDE SEQUENCE [LARGE SCALE GENOMIC DNA]</scope>
</reference>
<protein>
    <submittedName>
        <fullName evidence="1">Uncharacterized protein</fullName>
    </submittedName>
</protein>
<sequence>MDFYKFWETDHSGEVYLTGRIIKLTGVDIFEVINNKVHVHPRLNCPDLLFLFTDEVKIQHKRGFEMEETRGVGIHGRFLNVVDSRSEVFLLDENVSELKTVPIKNEAFEIVNSRSDTPIGVWPSYINQATKTWVRKPDSFKAKLLGSVNGYLIAEKSSVETLHDEAIVSPLANTGVPQSNEP</sequence>
<gene>
    <name evidence="1" type="ORF">M9H77_21780</name>
</gene>
<organism evidence="1 2">
    <name type="scientific">Catharanthus roseus</name>
    <name type="common">Madagascar periwinkle</name>
    <name type="synonym">Vinca rosea</name>
    <dbReference type="NCBI Taxonomy" id="4058"/>
    <lineage>
        <taxon>Eukaryota</taxon>
        <taxon>Viridiplantae</taxon>
        <taxon>Streptophyta</taxon>
        <taxon>Embryophyta</taxon>
        <taxon>Tracheophyta</taxon>
        <taxon>Spermatophyta</taxon>
        <taxon>Magnoliopsida</taxon>
        <taxon>eudicotyledons</taxon>
        <taxon>Gunneridae</taxon>
        <taxon>Pentapetalae</taxon>
        <taxon>asterids</taxon>
        <taxon>lamiids</taxon>
        <taxon>Gentianales</taxon>
        <taxon>Apocynaceae</taxon>
        <taxon>Rauvolfioideae</taxon>
        <taxon>Vinceae</taxon>
        <taxon>Catharanthinae</taxon>
        <taxon>Catharanthus</taxon>
    </lineage>
</organism>
<comment type="caution">
    <text evidence="1">The sequence shown here is derived from an EMBL/GenBank/DDBJ whole genome shotgun (WGS) entry which is preliminary data.</text>
</comment>
<accession>A0ACC0AN91</accession>